<reference evidence="1 2" key="1">
    <citation type="journal article" date="2020" name="IScience">
        <title>Genome Sequencing of the Endangered Kingdonia uniflora (Circaeasteraceae, Ranunculales) Reveals Potential Mechanisms of Evolutionary Specialization.</title>
        <authorList>
            <person name="Sun Y."/>
            <person name="Deng T."/>
            <person name="Zhang A."/>
            <person name="Moore M.J."/>
            <person name="Landis J.B."/>
            <person name="Lin N."/>
            <person name="Zhang H."/>
            <person name="Zhang X."/>
            <person name="Huang J."/>
            <person name="Zhang X."/>
            <person name="Sun H."/>
            <person name="Wang H."/>
        </authorList>
    </citation>
    <scope>NUCLEOTIDE SEQUENCE [LARGE SCALE GENOMIC DNA]</scope>
    <source>
        <strain evidence="1">TB1705</strain>
        <tissue evidence="1">Leaf</tissue>
    </source>
</reference>
<gene>
    <name evidence="1" type="ORF">GIB67_027756</name>
</gene>
<dbReference type="EMBL" id="JACGCM010000012">
    <property type="protein sequence ID" value="KAF6176956.1"/>
    <property type="molecule type" value="Genomic_DNA"/>
</dbReference>
<organism evidence="1 2">
    <name type="scientific">Kingdonia uniflora</name>
    <dbReference type="NCBI Taxonomy" id="39325"/>
    <lineage>
        <taxon>Eukaryota</taxon>
        <taxon>Viridiplantae</taxon>
        <taxon>Streptophyta</taxon>
        <taxon>Embryophyta</taxon>
        <taxon>Tracheophyta</taxon>
        <taxon>Spermatophyta</taxon>
        <taxon>Magnoliopsida</taxon>
        <taxon>Ranunculales</taxon>
        <taxon>Circaeasteraceae</taxon>
        <taxon>Kingdonia</taxon>
    </lineage>
</organism>
<dbReference type="OrthoDB" id="1680348at2759"/>
<evidence type="ECO:0000313" key="2">
    <source>
        <dbReference type="Proteomes" id="UP000541444"/>
    </source>
</evidence>
<dbReference type="Proteomes" id="UP000541444">
    <property type="component" value="Unassembled WGS sequence"/>
</dbReference>
<sequence>MWSKPKKWSFEGPEMFSFYKVVFDPYDPYGVFVNDKVDWRCGVPSVKKIVPSGCLLSTRDEGFITAIAVADYKRVAKDQGLGASNAIADRVGGTVIQGKDSQLERANEFYDFFGELTKLKKNGSVKEYQNEFEKLLAKAGYLSTKQARKEVSRSVFQLR</sequence>
<proteinExistence type="predicted"/>
<accession>A0A7J7PC13</accession>
<protein>
    <submittedName>
        <fullName evidence="1">Uncharacterized protein</fullName>
    </submittedName>
</protein>
<evidence type="ECO:0000313" key="1">
    <source>
        <dbReference type="EMBL" id="KAF6176956.1"/>
    </source>
</evidence>
<name>A0A7J7PC13_9MAGN</name>
<keyword evidence="2" id="KW-1185">Reference proteome</keyword>
<dbReference type="AlphaFoldDB" id="A0A7J7PC13"/>
<comment type="caution">
    <text evidence="1">The sequence shown here is derived from an EMBL/GenBank/DDBJ whole genome shotgun (WGS) entry which is preliminary data.</text>
</comment>